<reference evidence="2" key="1">
    <citation type="journal article" date="2023" name="IMA Fungus">
        <title>Comparative genomic study of the Penicillium genus elucidates a diverse pangenome and 15 lateral gene transfer events.</title>
        <authorList>
            <person name="Petersen C."/>
            <person name="Sorensen T."/>
            <person name="Nielsen M.R."/>
            <person name="Sondergaard T.E."/>
            <person name="Sorensen J.L."/>
            <person name="Fitzpatrick D.A."/>
            <person name="Frisvad J.C."/>
            <person name="Nielsen K.L."/>
        </authorList>
    </citation>
    <scope>NUCLEOTIDE SEQUENCE</scope>
    <source>
        <strain evidence="2">IBT 17514</strain>
    </source>
</reference>
<feature type="transmembrane region" description="Helical" evidence="1">
    <location>
        <begin position="68"/>
        <end position="93"/>
    </location>
</feature>
<gene>
    <name evidence="2" type="ORF">N7493_001181</name>
</gene>
<accession>A0AAD6HU10</accession>
<feature type="transmembrane region" description="Helical" evidence="1">
    <location>
        <begin position="99"/>
        <end position="119"/>
    </location>
</feature>
<feature type="transmembrane region" description="Helical" evidence="1">
    <location>
        <begin position="36"/>
        <end position="56"/>
    </location>
</feature>
<dbReference type="AlphaFoldDB" id="A0AAD6HU10"/>
<protein>
    <submittedName>
        <fullName evidence="2">Uncharacterized protein</fullName>
    </submittedName>
</protein>
<evidence type="ECO:0000313" key="3">
    <source>
        <dbReference type="Proteomes" id="UP001215712"/>
    </source>
</evidence>
<comment type="caution">
    <text evidence="2">The sequence shown here is derived from an EMBL/GenBank/DDBJ whole genome shotgun (WGS) entry which is preliminary data.</text>
</comment>
<name>A0AAD6HU10_9EURO</name>
<dbReference type="EMBL" id="JAQJAN010000002">
    <property type="protein sequence ID" value="KAJ5738026.1"/>
    <property type="molecule type" value="Genomic_DNA"/>
</dbReference>
<proteinExistence type="predicted"/>
<evidence type="ECO:0000313" key="2">
    <source>
        <dbReference type="EMBL" id="KAJ5738026.1"/>
    </source>
</evidence>
<sequence length="138" mass="14892">MVSAAHFGNPNVEAIHNSPPIKPKTSWWTKKWGHTAFRALMIVVSVALVTLSLLQLMNGQYESGQWDLVNQIVFQILGVVTEVLALTAVKGALACFSSFAGPIIAFLGLVFSIVTALILKAKREPSAAEAWVKETGKS</sequence>
<keyword evidence="1" id="KW-0472">Membrane</keyword>
<reference evidence="2" key="2">
    <citation type="submission" date="2023-01" db="EMBL/GenBank/DDBJ databases">
        <authorList>
            <person name="Petersen C."/>
        </authorList>
    </citation>
    <scope>NUCLEOTIDE SEQUENCE</scope>
    <source>
        <strain evidence="2">IBT 17514</strain>
    </source>
</reference>
<keyword evidence="1" id="KW-0812">Transmembrane</keyword>
<keyword evidence="1" id="KW-1133">Transmembrane helix</keyword>
<dbReference type="Proteomes" id="UP001215712">
    <property type="component" value="Unassembled WGS sequence"/>
</dbReference>
<evidence type="ECO:0000256" key="1">
    <source>
        <dbReference type="SAM" id="Phobius"/>
    </source>
</evidence>
<keyword evidence="3" id="KW-1185">Reference proteome</keyword>
<organism evidence="2 3">
    <name type="scientific">Penicillium malachiteum</name>
    <dbReference type="NCBI Taxonomy" id="1324776"/>
    <lineage>
        <taxon>Eukaryota</taxon>
        <taxon>Fungi</taxon>
        <taxon>Dikarya</taxon>
        <taxon>Ascomycota</taxon>
        <taxon>Pezizomycotina</taxon>
        <taxon>Eurotiomycetes</taxon>
        <taxon>Eurotiomycetidae</taxon>
        <taxon>Eurotiales</taxon>
        <taxon>Aspergillaceae</taxon>
        <taxon>Penicillium</taxon>
    </lineage>
</organism>